<sequence length="162" mass="18099">LAHGVEPSLPFDFVFATFTLPDITSLLSTQELIAARAQQLLKRDDDLTLAHERLSKSRLAYIKEFERRFANVIRNYAFQPGDLVLVLNKKIEAASNAKCKPRYFGPMVVVSRSQGSSYQLAELDGSVSKLKFAAFRLIPYHPRSPSSIEVTQFIDPQALAGV</sequence>
<gene>
    <name evidence="1" type="ORF">CY34DRAFT_44229</name>
</gene>
<dbReference type="OrthoDB" id="444848at2759"/>
<keyword evidence="2" id="KW-1185">Reference proteome</keyword>
<organism evidence="1 2">
    <name type="scientific">Suillus luteus UH-Slu-Lm8-n1</name>
    <dbReference type="NCBI Taxonomy" id="930992"/>
    <lineage>
        <taxon>Eukaryota</taxon>
        <taxon>Fungi</taxon>
        <taxon>Dikarya</taxon>
        <taxon>Basidiomycota</taxon>
        <taxon>Agaricomycotina</taxon>
        <taxon>Agaricomycetes</taxon>
        <taxon>Agaricomycetidae</taxon>
        <taxon>Boletales</taxon>
        <taxon>Suillineae</taxon>
        <taxon>Suillaceae</taxon>
        <taxon>Suillus</taxon>
    </lineage>
</organism>
<accession>A0A0D0A424</accession>
<name>A0A0D0A424_9AGAM</name>
<protein>
    <submittedName>
        <fullName evidence="1">Uncharacterized protein</fullName>
    </submittedName>
</protein>
<evidence type="ECO:0000313" key="2">
    <source>
        <dbReference type="Proteomes" id="UP000054485"/>
    </source>
</evidence>
<dbReference type="Proteomes" id="UP000054485">
    <property type="component" value="Unassembled WGS sequence"/>
</dbReference>
<reference evidence="1 2" key="1">
    <citation type="submission" date="2014-04" db="EMBL/GenBank/DDBJ databases">
        <authorList>
            <consortium name="DOE Joint Genome Institute"/>
            <person name="Kuo A."/>
            <person name="Ruytinx J."/>
            <person name="Rineau F."/>
            <person name="Colpaert J."/>
            <person name="Kohler A."/>
            <person name="Nagy L.G."/>
            <person name="Floudas D."/>
            <person name="Copeland A."/>
            <person name="Barry K.W."/>
            <person name="Cichocki N."/>
            <person name="Veneault-Fourrey C."/>
            <person name="LaButti K."/>
            <person name="Lindquist E.A."/>
            <person name="Lipzen A."/>
            <person name="Lundell T."/>
            <person name="Morin E."/>
            <person name="Murat C."/>
            <person name="Sun H."/>
            <person name="Tunlid A."/>
            <person name="Henrissat B."/>
            <person name="Grigoriev I.V."/>
            <person name="Hibbett D.S."/>
            <person name="Martin F."/>
            <person name="Nordberg H.P."/>
            <person name="Cantor M.N."/>
            <person name="Hua S.X."/>
        </authorList>
    </citation>
    <scope>NUCLEOTIDE SEQUENCE [LARGE SCALE GENOMIC DNA]</scope>
    <source>
        <strain evidence="1 2">UH-Slu-Lm8-n1</strain>
    </source>
</reference>
<dbReference type="InParanoid" id="A0A0D0A424"/>
<dbReference type="AlphaFoldDB" id="A0A0D0A424"/>
<feature type="non-terminal residue" evidence="1">
    <location>
        <position position="162"/>
    </location>
</feature>
<dbReference type="HOGENOM" id="CLU_000384_22_0_1"/>
<dbReference type="EMBL" id="KN836064">
    <property type="protein sequence ID" value="KIK32959.1"/>
    <property type="molecule type" value="Genomic_DNA"/>
</dbReference>
<proteinExistence type="predicted"/>
<dbReference type="STRING" id="930992.A0A0D0A424"/>
<feature type="non-terminal residue" evidence="1">
    <location>
        <position position="1"/>
    </location>
</feature>
<reference evidence="2" key="2">
    <citation type="submission" date="2015-01" db="EMBL/GenBank/DDBJ databases">
        <title>Evolutionary Origins and Diversification of the Mycorrhizal Mutualists.</title>
        <authorList>
            <consortium name="DOE Joint Genome Institute"/>
            <consortium name="Mycorrhizal Genomics Consortium"/>
            <person name="Kohler A."/>
            <person name="Kuo A."/>
            <person name="Nagy L.G."/>
            <person name="Floudas D."/>
            <person name="Copeland A."/>
            <person name="Barry K.W."/>
            <person name="Cichocki N."/>
            <person name="Veneault-Fourrey C."/>
            <person name="LaButti K."/>
            <person name="Lindquist E.A."/>
            <person name="Lipzen A."/>
            <person name="Lundell T."/>
            <person name="Morin E."/>
            <person name="Murat C."/>
            <person name="Riley R."/>
            <person name="Ohm R."/>
            <person name="Sun H."/>
            <person name="Tunlid A."/>
            <person name="Henrissat B."/>
            <person name="Grigoriev I.V."/>
            <person name="Hibbett D.S."/>
            <person name="Martin F."/>
        </authorList>
    </citation>
    <scope>NUCLEOTIDE SEQUENCE [LARGE SCALE GENOMIC DNA]</scope>
    <source>
        <strain evidence="2">UH-Slu-Lm8-n1</strain>
    </source>
</reference>
<evidence type="ECO:0000313" key="1">
    <source>
        <dbReference type="EMBL" id="KIK32959.1"/>
    </source>
</evidence>